<dbReference type="Gene3D" id="3.30.420.10">
    <property type="entry name" value="Ribonuclease H-like superfamily/Ribonuclease H"/>
    <property type="match status" value="1"/>
</dbReference>
<dbReference type="AlphaFoldDB" id="A0A820A4A4"/>
<protein>
    <recommendedName>
        <fullName evidence="3">Transposase</fullName>
    </recommendedName>
</protein>
<gene>
    <name evidence="1" type="ORF">OTI717_LOCUS37896</name>
</gene>
<comment type="caution">
    <text evidence="1">The sequence shown here is derived from an EMBL/GenBank/DDBJ whole genome shotgun (WGS) entry which is preliminary data.</text>
</comment>
<name>A0A820A4A4_9BILA</name>
<dbReference type="GO" id="GO:0003676">
    <property type="term" value="F:nucleic acid binding"/>
    <property type="evidence" value="ECO:0007669"/>
    <property type="project" value="InterPro"/>
</dbReference>
<dbReference type="PANTHER" id="PTHR46060">
    <property type="entry name" value="MARINER MOS1 TRANSPOSASE-LIKE PROTEIN"/>
    <property type="match status" value="1"/>
</dbReference>
<dbReference type="InterPro" id="IPR052709">
    <property type="entry name" value="Transposase-MT_Hybrid"/>
</dbReference>
<evidence type="ECO:0000313" key="1">
    <source>
        <dbReference type="EMBL" id="CAF4185557.1"/>
    </source>
</evidence>
<sequence>MLEKFDGGRSKRVSDIITGDESWFYHYDPETKRQSEVWVTSNDPHPTKVRRQRPVGKHMFAIFFMKSGFNTNTPLENGKTVSAKCYIQMNVFQMF</sequence>
<dbReference type="InterPro" id="IPR036397">
    <property type="entry name" value="RNaseH_sf"/>
</dbReference>
<evidence type="ECO:0000313" key="2">
    <source>
        <dbReference type="Proteomes" id="UP000663823"/>
    </source>
</evidence>
<dbReference type="Proteomes" id="UP000663823">
    <property type="component" value="Unassembled WGS sequence"/>
</dbReference>
<accession>A0A820A4A4</accession>
<reference evidence="1" key="1">
    <citation type="submission" date="2021-02" db="EMBL/GenBank/DDBJ databases">
        <authorList>
            <person name="Nowell W R."/>
        </authorList>
    </citation>
    <scope>NUCLEOTIDE SEQUENCE</scope>
</reference>
<evidence type="ECO:0008006" key="3">
    <source>
        <dbReference type="Google" id="ProtNLM"/>
    </source>
</evidence>
<organism evidence="1 2">
    <name type="scientific">Rotaria sordida</name>
    <dbReference type="NCBI Taxonomy" id="392033"/>
    <lineage>
        <taxon>Eukaryota</taxon>
        <taxon>Metazoa</taxon>
        <taxon>Spiralia</taxon>
        <taxon>Gnathifera</taxon>
        <taxon>Rotifera</taxon>
        <taxon>Eurotatoria</taxon>
        <taxon>Bdelloidea</taxon>
        <taxon>Philodinida</taxon>
        <taxon>Philodinidae</taxon>
        <taxon>Rotaria</taxon>
    </lineage>
</organism>
<dbReference type="PANTHER" id="PTHR46060:SF1">
    <property type="entry name" value="MARINER MOS1 TRANSPOSASE-LIKE PROTEIN"/>
    <property type="match status" value="1"/>
</dbReference>
<dbReference type="EMBL" id="CAJOAX010019042">
    <property type="protein sequence ID" value="CAF4185557.1"/>
    <property type="molecule type" value="Genomic_DNA"/>
</dbReference>
<proteinExistence type="predicted"/>